<reference evidence="2" key="3">
    <citation type="submission" date="2020-06" db="EMBL/GenBank/DDBJ databases">
        <title>Helianthus annuus Genome sequencing and assembly Release 2.</title>
        <authorList>
            <person name="Gouzy J."/>
            <person name="Langlade N."/>
            <person name="Munos S."/>
        </authorList>
    </citation>
    <scope>NUCLEOTIDE SEQUENCE</scope>
    <source>
        <tissue evidence="2">Leaves</tissue>
    </source>
</reference>
<evidence type="ECO:0000313" key="4">
    <source>
        <dbReference type="Proteomes" id="UP000215914"/>
    </source>
</evidence>
<dbReference type="EMBL" id="CM007902">
    <property type="protein sequence ID" value="OTG01878.1"/>
    <property type="molecule type" value="Genomic_DNA"/>
</dbReference>
<dbReference type="Proteomes" id="UP000215914">
    <property type="component" value="Chromosome 13"/>
</dbReference>
<organism evidence="3 4">
    <name type="scientific">Helianthus annuus</name>
    <name type="common">Common sunflower</name>
    <dbReference type="NCBI Taxonomy" id="4232"/>
    <lineage>
        <taxon>Eukaryota</taxon>
        <taxon>Viridiplantae</taxon>
        <taxon>Streptophyta</taxon>
        <taxon>Embryophyta</taxon>
        <taxon>Tracheophyta</taxon>
        <taxon>Spermatophyta</taxon>
        <taxon>Magnoliopsida</taxon>
        <taxon>eudicotyledons</taxon>
        <taxon>Gunneridae</taxon>
        <taxon>Pentapetalae</taxon>
        <taxon>asterids</taxon>
        <taxon>campanulids</taxon>
        <taxon>Asterales</taxon>
        <taxon>Asteraceae</taxon>
        <taxon>Asteroideae</taxon>
        <taxon>Heliantheae alliance</taxon>
        <taxon>Heliantheae</taxon>
        <taxon>Helianthus</taxon>
    </lineage>
</organism>
<sequence>MIPSLEDLHAFELKGFKLSVIVVDLHKDKKVSMLQQLALTLPKGLTLNLAVVIKKIGELELSYVKGAWEEIYKMHNEGIQMLGQIKHGFCHPLAILFKVPADMVGIDCRLMVGLPKEGELERTDSHRHVIFSRIRNINLLYNLLPGEPNVANVAWGCNKNAPTEQSTPTSRLYLSHTRFLRLRDF</sequence>
<name>A0A251SSS6_HELAN</name>
<evidence type="ECO:0000313" key="3">
    <source>
        <dbReference type="EMBL" id="OTG01878.1"/>
    </source>
</evidence>
<reference evidence="2 4" key="1">
    <citation type="journal article" date="2017" name="Nature">
        <title>The sunflower genome provides insights into oil metabolism, flowering and Asterid evolution.</title>
        <authorList>
            <person name="Badouin H."/>
            <person name="Gouzy J."/>
            <person name="Grassa C.J."/>
            <person name="Murat F."/>
            <person name="Staton S.E."/>
            <person name="Cottret L."/>
            <person name="Lelandais-Briere C."/>
            <person name="Owens G.L."/>
            <person name="Carrere S."/>
            <person name="Mayjonade B."/>
            <person name="Legrand L."/>
            <person name="Gill N."/>
            <person name="Kane N.C."/>
            <person name="Bowers J.E."/>
            <person name="Hubner S."/>
            <person name="Bellec A."/>
            <person name="Berard A."/>
            <person name="Berges H."/>
            <person name="Blanchet N."/>
            <person name="Boniface M.C."/>
            <person name="Brunel D."/>
            <person name="Catrice O."/>
            <person name="Chaidir N."/>
            <person name="Claudel C."/>
            <person name="Donnadieu C."/>
            <person name="Faraut T."/>
            <person name="Fievet G."/>
            <person name="Helmstetter N."/>
            <person name="King M."/>
            <person name="Knapp S.J."/>
            <person name="Lai Z."/>
            <person name="Le Paslier M.C."/>
            <person name="Lippi Y."/>
            <person name="Lorenzon L."/>
            <person name="Mandel J.R."/>
            <person name="Marage G."/>
            <person name="Marchand G."/>
            <person name="Marquand E."/>
            <person name="Bret-Mestries E."/>
            <person name="Morien E."/>
            <person name="Nambeesan S."/>
            <person name="Nguyen T."/>
            <person name="Pegot-Espagnet P."/>
            <person name="Pouilly N."/>
            <person name="Raftis F."/>
            <person name="Sallet E."/>
            <person name="Schiex T."/>
            <person name="Thomas J."/>
            <person name="Vandecasteele C."/>
            <person name="Vares D."/>
            <person name="Vear F."/>
            <person name="Vautrin S."/>
            <person name="Crespi M."/>
            <person name="Mangin B."/>
            <person name="Burke J.M."/>
            <person name="Salse J."/>
            <person name="Munos S."/>
            <person name="Vincourt P."/>
            <person name="Rieseberg L.H."/>
            <person name="Langlade N.B."/>
        </authorList>
    </citation>
    <scope>NUCLEOTIDE SEQUENCE [LARGE SCALE GENOMIC DNA]</scope>
    <source>
        <strain evidence="4">cv. SF193</strain>
        <tissue evidence="2">Leaves</tissue>
    </source>
</reference>
<dbReference type="InterPro" id="IPR055164">
    <property type="entry name" value="EDR1/CTR1/ARMC3-like_pept-like"/>
</dbReference>
<dbReference type="AlphaFoldDB" id="A0A251SSS6"/>
<dbReference type="EMBL" id="MNCJ02000328">
    <property type="protein sequence ID" value="KAF5773802.1"/>
    <property type="molecule type" value="Genomic_DNA"/>
</dbReference>
<dbReference type="Gramene" id="mRNA:HanXRQr2_Chr13g0592751">
    <property type="protein sequence ID" value="mRNA:HanXRQr2_Chr13g0592751"/>
    <property type="gene ID" value="HanXRQr2_Chr13g0592751"/>
</dbReference>
<keyword evidence="4" id="KW-1185">Reference proteome</keyword>
<evidence type="ECO:0000313" key="2">
    <source>
        <dbReference type="EMBL" id="KAF5773802.1"/>
    </source>
</evidence>
<protein>
    <recommendedName>
        <fullName evidence="1">EDR1/CTR1/ARMC3-like peptidase-like domain-containing protein</fullName>
    </recommendedName>
</protein>
<reference evidence="3" key="2">
    <citation type="submission" date="2017-02" db="EMBL/GenBank/DDBJ databases">
        <title>Sunflower complete genome.</title>
        <authorList>
            <person name="Langlade N."/>
            <person name="Munos S."/>
        </authorList>
    </citation>
    <scope>NUCLEOTIDE SEQUENCE [LARGE SCALE GENOMIC DNA]</scope>
    <source>
        <tissue evidence="3">Leaves</tissue>
    </source>
</reference>
<dbReference type="Pfam" id="PF14381">
    <property type="entry name" value="EDR1_CTR1_ARMC3_pept"/>
    <property type="match status" value="1"/>
</dbReference>
<gene>
    <name evidence="3" type="ORF">HannXRQ_Chr13g0406841</name>
    <name evidence="2" type="ORF">HanXRQr2_Chr13g0592751</name>
</gene>
<dbReference type="InParanoid" id="A0A251SSS6"/>
<accession>A0A251SSS6</accession>
<evidence type="ECO:0000259" key="1">
    <source>
        <dbReference type="Pfam" id="PF14381"/>
    </source>
</evidence>
<feature type="domain" description="EDR1/CTR1/ARMC3-like peptidase-like" evidence="1">
    <location>
        <begin position="2"/>
        <end position="115"/>
    </location>
</feature>
<proteinExistence type="predicted"/>